<dbReference type="Gene3D" id="3.40.1280.10">
    <property type="match status" value="1"/>
</dbReference>
<dbReference type="PANTHER" id="PTHR43191:SF2">
    <property type="entry name" value="RRNA METHYLTRANSFERASE 3, MITOCHONDRIAL"/>
    <property type="match status" value="1"/>
</dbReference>
<dbReference type="InterPro" id="IPR013123">
    <property type="entry name" value="SpoU_subst-bd"/>
</dbReference>
<dbReference type="GO" id="GO:0003723">
    <property type="term" value="F:RNA binding"/>
    <property type="evidence" value="ECO:0007669"/>
    <property type="project" value="InterPro"/>
</dbReference>
<comment type="caution">
    <text evidence="5">The sequence shown here is derived from an EMBL/GenBank/DDBJ whole genome shotgun (WGS) entry which is preliminary data.</text>
</comment>
<dbReference type="GO" id="GO:0008173">
    <property type="term" value="F:RNA methyltransferase activity"/>
    <property type="evidence" value="ECO:0007669"/>
    <property type="project" value="InterPro"/>
</dbReference>
<dbReference type="Proteomes" id="UP000824094">
    <property type="component" value="Unassembled WGS sequence"/>
</dbReference>
<dbReference type="PANTHER" id="PTHR43191">
    <property type="entry name" value="RRNA METHYLTRANSFERASE 3"/>
    <property type="match status" value="1"/>
</dbReference>
<dbReference type="SMART" id="SM00967">
    <property type="entry name" value="SpoU_sub_bind"/>
    <property type="match status" value="1"/>
</dbReference>
<dbReference type="InterPro" id="IPR029064">
    <property type="entry name" value="Ribosomal_eL30-like_sf"/>
</dbReference>
<dbReference type="Pfam" id="PF00588">
    <property type="entry name" value="SpoU_methylase"/>
    <property type="match status" value="1"/>
</dbReference>
<evidence type="ECO:0000259" key="4">
    <source>
        <dbReference type="SMART" id="SM00967"/>
    </source>
</evidence>
<keyword evidence="2 5" id="KW-0489">Methyltransferase</keyword>
<evidence type="ECO:0000256" key="3">
    <source>
        <dbReference type="ARBA" id="ARBA00022679"/>
    </source>
</evidence>
<evidence type="ECO:0000256" key="2">
    <source>
        <dbReference type="ARBA" id="ARBA00022603"/>
    </source>
</evidence>
<dbReference type="SUPFAM" id="SSF75217">
    <property type="entry name" value="alpha/beta knot"/>
    <property type="match status" value="1"/>
</dbReference>
<dbReference type="CDD" id="cd18095">
    <property type="entry name" value="SpoU-like_rRNA-MTase"/>
    <property type="match status" value="1"/>
</dbReference>
<name>A0A9D1MHB4_9FIRM</name>
<protein>
    <submittedName>
        <fullName evidence="5">RNA methyltransferase</fullName>
    </submittedName>
</protein>
<dbReference type="EMBL" id="DVNF01000078">
    <property type="protein sequence ID" value="HIU60266.1"/>
    <property type="molecule type" value="Genomic_DNA"/>
</dbReference>
<dbReference type="InterPro" id="IPR001537">
    <property type="entry name" value="SpoU_MeTrfase"/>
</dbReference>
<proteinExistence type="inferred from homology"/>
<dbReference type="GO" id="GO:0005737">
    <property type="term" value="C:cytoplasm"/>
    <property type="evidence" value="ECO:0007669"/>
    <property type="project" value="UniProtKB-ARBA"/>
</dbReference>
<dbReference type="InterPro" id="IPR029026">
    <property type="entry name" value="tRNA_m1G_MTases_N"/>
</dbReference>
<feature type="domain" description="RNA 2-O ribose methyltransferase substrate binding" evidence="4">
    <location>
        <begin position="31"/>
        <end position="100"/>
    </location>
</feature>
<comment type="similarity">
    <text evidence="1">Belongs to the class IV-like SAM-binding methyltransferase superfamily. RNA methyltransferase TrmH family.</text>
</comment>
<dbReference type="InterPro" id="IPR053888">
    <property type="entry name" value="MRM3-like_sub_bind"/>
</dbReference>
<gene>
    <name evidence="5" type="ORF">IAB05_02610</name>
</gene>
<sequence>MNVITSAQNEKVKLIRSLGNKKARKENRLFLIEGERAVFSAPNDALKEVFIASDKQEKYLSEFTRSDVEVNVVRREIFERMSLTEHSQGILAVAKIPEEREIVGDVICVLDGISDPGNMGTIIRSCAAFGIKDAILTDCCDAFDPKVVRSTMGGIFGANFIVCTRARAIDIINKYNFTPVILDMGGENLYEWTPKGKLALTVGSEARGVSTELRAVSGVTLGIPMPGETESLNAAVAVSIAMSWVAEKHIN</sequence>
<organism evidence="5 6">
    <name type="scientific">Candidatus Stercoripulliclostridium merdigallinarum</name>
    <dbReference type="NCBI Taxonomy" id="2840951"/>
    <lineage>
        <taxon>Bacteria</taxon>
        <taxon>Bacillati</taxon>
        <taxon>Bacillota</taxon>
        <taxon>Clostridia</taxon>
        <taxon>Eubacteriales</taxon>
        <taxon>Candidatus Stercoripulliclostridium</taxon>
    </lineage>
</organism>
<dbReference type="Pfam" id="PF22435">
    <property type="entry name" value="MRM3-like_sub_bind"/>
    <property type="match status" value="1"/>
</dbReference>
<keyword evidence="3" id="KW-0808">Transferase</keyword>
<reference evidence="5" key="2">
    <citation type="journal article" date="2021" name="PeerJ">
        <title>Extensive microbial diversity within the chicken gut microbiome revealed by metagenomics and culture.</title>
        <authorList>
            <person name="Gilroy R."/>
            <person name="Ravi A."/>
            <person name="Getino M."/>
            <person name="Pursley I."/>
            <person name="Horton D.L."/>
            <person name="Alikhan N.F."/>
            <person name="Baker D."/>
            <person name="Gharbi K."/>
            <person name="Hall N."/>
            <person name="Watson M."/>
            <person name="Adriaenssens E.M."/>
            <person name="Foster-Nyarko E."/>
            <person name="Jarju S."/>
            <person name="Secka A."/>
            <person name="Antonio M."/>
            <person name="Oren A."/>
            <person name="Chaudhuri R.R."/>
            <person name="La Ragione R."/>
            <person name="Hildebrand F."/>
            <person name="Pallen M.J."/>
        </authorList>
    </citation>
    <scope>NUCLEOTIDE SEQUENCE</scope>
    <source>
        <strain evidence="5">18911</strain>
    </source>
</reference>
<dbReference type="GO" id="GO:0006396">
    <property type="term" value="P:RNA processing"/>
    <property type="evidence" value="ECO:0007669"/>
    <property type="project" value="InterPro"/>
</dbReference>
<dbReference type="InterPro" id="IPR029028">
    <property type="entry name" value="Alpha/beta_knot_MTases"/>
</dbReference>
<evidence type="ECO:0000313" key="5">
    <source>
        <dbReference type="EMBL" id="HIU60266.1"/>
    </source>
</evidence>
<dbReference type="SUPFAM" id="SSF55315">
    <property type="entry name" value="L30e-like"/>
    <property type="match status" value="1"/>
</dbReference>
<dbReference type="AlphaFoldDB" id="A0A9D1MHB4"/>
<dbReference type="GO" id="GO:0032259">
    <property type="term" value="P:methylation"/>
    <property type="evidence" value="ECO:0007669"/>
    <property type="project" value="UniProtKB-KW"/>
</dbReference>
<reference evidence="5" key="1">
    <citation type="submission" date="2020-10" db="EMBL/GenBank/DDBJ databases">
        <authorList>
            <person name="Gilroy R."/>
        </authorList>
    </citation>
    <scope>NUCLEOTIDE SEQUENCE</scope>
    <source>
        <strain evidence="5">18911</strain>
    </source>
</reference>
<evidence type="ECO:0000313" key="6">
    <source>
        <dbReference type="Proteomes" id="UP000824094"/>
    </source>
</evidence>
<accession>A0A9D1MHB4</accession>
<dbReference type="InterPro" id="IPR051259">
    <property type="entry name" value="rRNA_Methyltransferase"/>
</dbReference>
<evidence type="ECO:0000256" key="1">
    <source>
        <dbReference type="ARBA" id="ARBA00007228"/>
    </source>
</evidence>
<dbReference type="Gene3D" id="3.30.1330.30">
    <property type="match status" value="1"/>
</dbReference>